<dbReference type="Pfam" id="PF02518">
    <property type="entry name" value="HATPase_c"/>
    <property type="match status" value="1"/>
</dbReference>
<feature type="domain" description="Histidine kinase" evidence="9">
    <location>
        <begin position="272"/>
        <end position="515"/>
    </location>
</feature>
<dbReference type="InterPro" id="IPR036890">
    <property type="entry name" value="HATPase_C_sf"/>
</dbReference>
<dbReference type="InterPro" id="IPR000700">
    <property type="entry name" value="PAS-assoc_C"/>
</dbReference>
<dbReference type="SMART" id="SM00448">
    <property type="entry name" value="REC"/>
    <property type="match status" value="2"/>
</dbReference>
<dbReference type="PROSITE" id="PS50110">
    <property type="entry name" value="RESPONSE_REGULATORY"/>
    <property type="match status" value="2"/>
</dbReference>
<evidence type="ECO:0000259" key="12">
    <source>
        <dbReference type="PROSITE" id="PS50113"/>
    </source>
</evidence>
<evidence type="ECO:0000259" key="10">
    <source>
        <dbReference type="PROSITE" id="PS50110"/>
    </source>
</evidence>
<dbReference type="SUPFAM" id="SSF55874">
    <property type="entry name" value="ATPase domain of HSP90 chaperone/DNA topoisomerase II/histidine kinase"/>
    <property type="match status" value="1"/>
</dbReference>
<gene>
    <name evidence="13" type="ORF">HJG54_33975</name>
</gene>
<dbReference type="InterPro" id="IPR005467">
    <property type="entry name" value="His_kinase_dom"/>
</dbReference>
<dbReference type="CDD" id="cd00156">
    <property type="entry name" value="REC"/>
    <property type="match status" value="1"/>
</dbReference>
<feature type="modified residue" description="4-aspartylphosphate" evidence="7">
    <location>
        <position position="54"/>
    </location>
</feature>
<feature type="domain" description="Response regulatory" evidence="10">
    <location>
        <begin position="538"/>
        <end position="659"/>
    </location>
</feature>
<feature type="domain" description="PAS" evidence="11">
    <location>
        <begin position="132"/>
        <end position="199"/>
    </location>
</feature>
<dbReference type="Pfam" id="PF13188">
    <property type="entry name" value="PAS_8"/>
    <property type="match status" value="1"/>
</dbReference>
<dbReference type="PROSITE" id="PS50109">
    <property type="entry name" value="HIS_KIN"/>
    <property type="match status" value="1"/>
</dbReference>
<dbReference type="GO" id="GO:0000155">
    <property type="term" value="F:phosphorelay sensor kinase activity"/>
    <property type="evidence" value="ECO:0007669"/>
    <property type="project" value="InterPro"/>
</dbReference>
<feature type="modified residue" description="4-aspartylphosphate" evidence="7">
    <location>
        <position position="591"/>
    </location>
</feature>
<dbReference type="AlphaFoldDB" id="A0AA96WZF8"/>
<feature type="domain" description="PAC" evidence="12">
    <location>
        <begin position="204"/>
        <end position="254"/>
    </location>
</feature>
<dbReference type="FunFam" id="1.10.287.130:FF:000001">
    <property type="entry name" value="Two-component sensor histidine kinase"/>
    <property type="match status" value="1"/>
</dbReference>
<sequence>MLHLLLIDDNPQDRTLIVRELERAFAELTITEVGQPEMLEQAITAGRFDLTITDYLLRWSDGLTVLRTLKARYPERPVIMFTNSGSQEIAVEAMKSGLDDYIIKSPSHYVRLPAAIRLALERASIRRQLAGVEARLQTLTNRLEVGVYRLTSEGALIDANPAFLRLLGLSALTQVPANQSLATYFAPPDYRLLLSQLQQNGSMRDREFQIRQANGNLIWVRLSKTVTEVDGIQVIDGLIEDISARKQIELENQQLYLEARRANQLKDEFLAIVSHELRTPLNAILGWANILKTQQPSPETIRKALDVIERNARLQTKLINDILDISRITRNQLSLNRQPVDLIPVLQSAIDDIQPSANAKSIQIITEFDSTTGQVLGDPERLEQVIWNVLSNAVKFTTDNGKITIKLERVGAGARSQNTPPSPSFGEAHEPPSPRSSYAQITISDTGKGISPEFLPHVFDRFRQADGSRTRAHGGLGLGLAIAQHLVEMHDGIIQVSSEGLDKGATFTICLPLIDPVPVPAIGSGVTLNDDQLLKGLTILTVDDEEDTVELTQFMLQSYGAEVTVAYSAKDALEQLRNSSVDVPIDLLISDIGMPNADGYWLIRQVRALPGPIGQIPAIALTAYVREEEQAQIAAADFQAHVSKPVDPTELLEAIRKVAQR</sequence>
<dbReference type="PANTHER" id="PTHR43547">
    <property type="entry name" value="TWO-COMPONENT HISTIDINE KINASE"/>
    <property type="match status" value="1"/>
</dbReference>
<dbReference type="InterPro" id="IPR000014">
    <property type="entry name" value="PAS"/>
</dbReference>
<feature type="domain" description="Response regulatory" evidence="10">
    <location>
        <begin position="3"/>
        <end position="119"/>
    </location>
</feature>
<dbReference type="Gene3D" id="3.30.450.20">
    <property type="entry name" value="PAS domain"/>
    <property type="match status" value="1"/>
</dbReference>
<evidence type="ECO:0000256" key="5">
    <source>
        <dbReference type="ARBA" id="ARBA00022777"/>
    </source>
</evidence>
<dbReference type="Pfam" id="PF00072">
    <property type="entry name" value="Response_reg"/>
    <property type="match status" value="2"/>
</dbReference>
<dbReference type="CDD" id="cd17580">
    <property type="entry name" value="REC_2_DhkD-like"/>
    <property type="match status" value="1"/>
</dbReference>
<dbReference type="SMART" id="SM00091">
    <property type="entry name" value="PAS"/>
    <property type="match status" value="1"/>
</dbReference>
<reference evidence="13" key="1">
    <citation type="submission" date="2020-05" db="EMBL/GenBank/DDBJ databases">
        <authorList>
            <person name="Zhu T."/>
            <person name="Keshari N."/>
            <person name="Lu X."/>
        </authorList>
    </citation>
    <scope>NUCLEOTIDE SEQUENCE</scope>
    <source>
        <strain evidence="13">NK1-12</strain>
    </source>
</reference>
<dbReference type="SUPFAM" id="SSF47384">
    <property type="entry name" value="Homodimeric domain of signal transducing histidine kinase"/>
    <property type="match status" value="1"/>
</dbReference>
<dbReference type="SUPFAM" id="SSF55785">
    <property type="entry name" value="PYP-like sensor domain (PAS domain)"/>
    <property type="match status" value="1"/>
</dbReference>
<comment type="catalytic activity">
    <reaction evidence="1">
        <text>ATP + protein L-histidine = ADP + protein N-phospho-L-histidine.</text>
        <dbReference type="EC" id="2.7.13.3"/>
    </reaction>
</comment>
<evidence type="ECO:0000259" key="9">
    <source>
        <dbReference type="PROSITE" id="PS50109"/>
    </source>
</evidence>
<dbReference type="PRINTS" id="PR00344">
    <property type="entry name" value="BCTRLSENSOR"/>
</dbReference>
<dbReference type="PROSITE" id="PS50113">
    <property type="entry name" value="PAC"/>
    <property type="match status" value="1"/>
</dbReference>
<organism evidence="13">
    <name type="scientific">Leptolyngbya sp. NK1-12</name>
    <dbReference type="NCBI Taxonomy" id="2547451"/>
    <lineage>
        <taxon>Bacteria</taxon>
        <taxon>Bacillati</taxon>
        <taxon>Cyanobacteriota</taxon>
        <taxon>Cyanophyceae</taxon>
        <taxon>Leptolyngbyales</taxon>
        <taxon>Leptolyngbyaceae</taxon>
        <taxon>Leptolyngbya group</taxon>
        <taxon>Leptolyngbya</taxon>
    </lineage>
</organism>
<dbReference type="CDD" id="cd00130">
    <property type="entry name" value="PAS"/>
    <property type="match status" value="1"/>
</dbReference>
<dbReference type="PROSITE" id="PS50112">
    <property type="entry name" value="PAS"/>
    <property type="match status" value="1"/>
</dbReference>
<name>A0AA96WZF8_9CYAN</name>
<dbReference type="SMART" id="SM00387">
    <property type="entry name" value="HATPase_c"/>
    <property type="match status" value="1"/>
</dbReference>
<protein>
    <recommendedName>
        <fullName evidence="2">histidine kinase</fullName>
        <ecNumber evidence="2">2.7.13.3</ecNumber>
    </recommendedName>
</protein>
<dbReference type="CDD" id="cd00082">
    <property type="entry name" value="HisKA"/>
    <property type="match status" value="1"/>
</dbReference>
<dbReference type="InterPro" id="IPR004358">
    <property type="entry name" value="Sig_transdc_His_kin-like_C"/>
</dbReference>
<keyword evidence="5" id="KW-0418">Kinase</keyword>
<feature type="region of interest" description="Disordered" evidence="8">
    <location>
        <begin position="411"/>
        <end position="436"/>
    </location>
</feature>
<dbReference type="FunFam" id="3.30.565.10:FF:000030">
    <property type="entry name" value="Ethylene receptor 1"/>
    <property type="match status" value="1"/>
</dbReference>
<dbReference type="EC" id="2.7.13.3" evidence="2"/>
<dbReference type="Gene3D" id="3.30.565.10">
    <property type="entry name" value="Histidine kinase-like ATPase, C-terminal domain"/>
    <property type="match status" value="1"/>
</dbReference>
<dbReference type="InterPro" id="IPR001789">
    <property type="entry name" value="Sig_transdc_resp-reg_receiver"/>
</dbReference>
<evidence type="ECO:0000256" key="3">
    <source>
        <dbReference type="ARBA" id="ARBA00022553"/>
    </source>
</evidence>
<dbReference type="RefSeq" id="WP_316436338.1">
    <property type="nucleotide sequence ID" value="NZ_CP053587.1"/>
</dbReference>
<dbReference type="Gene3D" id="1.10.287.130">
    <property type="match status" value="1"/>
</dbReference>
<dbReference type="InterPro" id="IPR011006">
    <property type="entry name" value="CheY-like_superfamily"/>
</dbReference>
<dbReference type="InterPro" id="IPR003661">
    <property type="entry name" value="HisK_dim/P_dom"/>
</dbReference>
<keyword evidence="4" id="KW-0808">Transferase</keyword>
<dbReference type="Gene3D" id="3.40.50.2300">
    <property type="match status" value="2"/>
</dbReference>
<dbReference type="Pfam" id="PF00512">
    <property type="entry name" value="HisKA"/>
    <property type="match status" value="1"/>
</dbReference>
<evidence type="ECO:0000256" key="6">
    <source>
        <dbReference type="ARBA" id="ARBA00023012"/>
    </source>
</evidence>
<evidence type="ECO:0000313" key="13">
    <source>
        <dbReference type="EMBL" id="WNZ27837.1"/>
    </source>
</evidence>
<dbReference type="SMART" id="SM00388">
    <property type="entry name" value="HisKA"/>
    <property type="match status" value="1"/>
</dbReference>
<accession>A0AA96WZF8</accession>
<evidence type="ECO:0000256" key="7">
    <source>
        <dbReference type="PROSITE-ProRule" id="PRU00169"/>
    </source>
</evidence>
<dbReference type="InterPro" id="IPR035965">
    <property type="entry name" value="PAS-like_dom_sf"/>
</dbReference>
<evidence type="ECO:0000256" key="8">
    <source>
        <dbReference type="SAM" id="MobiDB-lite"/>
    </source>
</evidence>
<evidence type="ECO:0000256" key="1">
    <source>
        <dbReference type="ARBA" id="ARBA00000085"/>
    </source>
</evidence>
<dbReference type="CDD" id="cd16922">
    <property type="entry name" value="HATPase_EvgS-ArcB-TorS-like"/>
    <property type="match status" value="1"/>
</dbReference>
<dbReference type="PANTHER" id="PTHR43547:SF2">
    <property type="entry name" value="HYBRID SIGNAL TRANSDUCTION HISTIDINE KINASE C"/>
    <property type="match status" value="1"/>
</dbReference>
<keyword evidence="3 7" id="KW-0597">Phosphoprotein</keyword>
<proteinExistence type="predicted"/>
<evidence type="ECO:0000256" key="2">
    <source>
        <dbReference type="ARBA" id="ARBA00012438"/>
    </source>
</evidence>
<keyword evidence="6" id="KW-0902">Two-component regulatory system</keyword>
<evidence type="ECO:0000256" key="4">
    <source>
        <dbReference type="ARBA" id="ARBA00022679"/>
    </source>
</evidence>
<dbReference type="InterPro" id="IPR036097">
    <property type="entry name" value="HisK_dim/P_sf"/>
</dbReference>
<dbReference type="NCBIfam" id="TIGR00229">
    <property type="entry name" value="sensory_box"/>
    <property type="match status" value="1"/>
</dbReference>
<dbReference type="InterPro" id="IPR003594">
    <property type="entry name" value="HATPase_dom"/>
</dbReference>
<dbReference type="EMBL" id="CP053587">
    <property type="protein sequence ID" value="WNZ27837.1"/>
    <property type="molecule type" value="Genomic_DNA"/>
</dbReference>
<dbReference type="SUPFAM" id="SSF52172">
    <property type="entry name" value="CheY-like"/>
    <property type="match status" value="2"/>
</dbReference>
<evidence type="ECO:0000259" key="11">
    <source>
        <dbReference type="PROSITE" id="PS50112"/>
    </source>
</evidence>